<evidence type="ECO:0000313" key="4">
    <source>
        <dbReference type="Proteomes" id="UP001163328"/>
    </source>
</evidence>
<keyword evidence="4" id="KW-1185">Reference proteome</keyword>
<feature type="compositionally biased region" description="Basic and acidic residues" evidence="1">
    <location>
        <begin position="232"/>
        <end position="247"/>
    </location>
</feature>
<dbReference type="PANTHER" id="PTHR32060">
    <property type="entry name" value="TAIL-SPECIFIC PROTEASE"/>
    <property type="match status" value="1"/>
</dbReference>
<evidence type="ECO:0000256" key="1">
    <source>
        <dbReference type="SAM" id="MobiDB-lite"/>
    </source>
</evidence>
<dbReference type="Gene3D" id="3.90.226.10">
    <property type="entry name" value="2-enoyl-CoA Hydratase, Chain A, domain 1"/>
    <property type="match status" value="1"/>
</dbReference>
<dbReference type="InterPro" id="IPR005151">
    <property type="entry name" value="Tail-specific_protease"/>
</dbReference>
<accession>A0ABY6M088</accession>
<dbReference type="PANTHER" id="PTHR32060:SF30">
    <property type="entry name" value="CARBOXY-TERMINAL PROCESSING PROTEASE CTPA"/>
    <property type="match status" value="1"/>
</dbReference>
<dbReference type="RefSeq" id="WP_264433546.1">
    <property type="nucleotide sequence ID" value="NZ_CP081495.1"/>
</dbReference>
<feature type="domain" description="Tail specific protease" evidence="2">
    <location>
        <begin position="284"/>
        <end position="498"/>
    </location>
</feature>
<dbReference type="PROSITE" id="PS51257">
    <property type="entry name" value="PROKAR_LIPOPROTEIN"/>
    <property type="match status" value="1"/>
</dbReference>
<protein>
    <recommendedName>
        <fullName evidence="2">Tail specific protease domain-containing protein</fullName>
    </recommendedName>
</protein>
<evidence type="ECO:0000259" key="2">
    <source>
        <dbReference type="Pfam" id="PF03572"/>
    </source>
</evidence>
<organism evidence="3 4">
    <name type="scientific">Flavobacterium agricola</name>
    <dbReference type="NCBI Taxonomy" id="2870839"/>
    <lineage>
        <taxon>Bacteria</taxon>
        <taxon>Pseudomonadati</taxon>
        <taxon>Bacteroidota</taxon>
        <taxon>Flavobacteriia</taxon>
        <taxon>Flavobacteriales</taxon>
        <taxon>Flavobacteriaceae</taxon>
        <taxon>Flavobacterium</taxon>
    </lineage>
</organism>
<dbReference type="SUPFAM" id="SSF52096">
    <property type="entry name" value="ClpP/crotonase"/>
    <property type="match status" value="1"/>
</dbReference>
<dbReference type="Pfam" id="PF03572">
    <property type="entry name" value="Peptidase_S41"/>
    <property type="match status" value="1"/>
</dbReference>
<sequence length="524" mass="58825">MKKIIGGFILIGSLFACQSAKKHNAFNQSKISVAKLHQDITYLQNNFLAMHPDADLYISADSLNQLFASTKKNITTPLTPKQFYSEIAPIIAAVRQGHSRVVYPSDRTTKQQDKANKNTKGPVNQFTYKWFNNTLYIAETTDSLKQNLIGSKVISIEDVKPEVLYKEYSQNNSGDGFSPTYIPQGFNKRFTALVYDKIGIRDSITFVLSKNDSLFTATNVRIKTKKSSQNSHKKDSIQTLTKVEKKQQAKQNKHKFKQKKMLGWDNKAFVRELLFPIADDSTFAVLKIHKFSDGRYKAAYDSLFTYIKNKGVNHLALDLSNNPGGLVAEINELYSYLKYDADESLLRETKINSRGKFPFQAIKGKSFGTYVALTPFYVPVYVWAQLNTKKDSTGNYQIQIPSIKPKPIKKNVYQGKLSVLVNGGSFSAACILTSNLQGSNRALVYGEETGGTYNGTVAGIMPYLKLPNSKLRVRTGLIHIKPTYQTETLGRGIIPDVPIKLTTGQALDKDYNLYKIVYKAKSPK</sequence>
<evidence type="ECO:0000313" key="3">
    <source>
        <dbReference type="EMBL" id="UYW01140.1"/>
    </source>
</evidence>
<dbReference type="Proteomes" id="UP001163328">
    <property type="component" value="Chromosome"/>
</dbReference>
<dbReference type="InterPro" id="IPR029045">
    <property type="entry name" value="ClpP/crotonase-like_dom_sf"/>
</dbReference>
<dbReference type="EMBL" id="CP081495">
    <property type="protein sequence ID" value="UYW01140.1"/>
    <property type="molecule type" value="Genomic_DNA"/>
</dbReference>
<name>A0ABY6M088_9FLAO</name>
<proteinExistence type="predicted"/>
<reference evidence="3" key="1">
    <citation type="submission" date="2021-08" db="EMBL/GenBank/DDBJ databases">
        <title>Flavobacterium sp. strain CC-SYL302.</title>
        <authorList>
            <person name="Lin S.-Y."/>
            <person name="Lee T.-H."/>
            <person name="Young C.-C."/>
        </authorList>
    </citation>
    <scope>NUCLEOTIDE SEQUENCE</scope>
    <source>
        <strain evidence="3">CC-SYL302</strain>
    </source>
</reference>
<feature type="region of interest" description="Disordered" evidence="1">
    <location>
        <begin position="225"/>
        <end position="254"/>
    </location>
</feature>
<gene>
    <name evidence="3" type="ORF">K5I29_11825</name>
</gene>